<keyword evidence="1" id="KW-0472">Membrane</keyword>
<feature type="transmembrane region" description="Helical" evidence="1">
    <location>
        <begin position="71"/>
        <end position="89"/>
    </location>
</feature>
<organism evidence="3">
    <name type="scientific">uncultured bacterium Contig1468_n_1482_cl</name>
    <dbReference type="NCBI Taxonomy" id="1393431"/>
    <lineage>
        <taxon>Bacteria</taxon>
        <taxon>environmental samples</taxon>
    </lineage>
</organism>
<feature type="transmembrane region" description="Helical" evidence="1">
    <location>
        <begin position="216"/>
        <end position="237"/>
    </location>
</feature>
<proteinExistence type="predicted"/>
<evidence type="ECO:0000313" key="3">
    <source>
        <dbReference type="EMBL" id="AHF26426.1"/>
    </source>
</evidence>
<reference evidence="3" key="1">
    <citation type="journal article" date="2013" name="PLoS ONE">
        <title>Metagenomic insights into the carbohydrate-active enzymes carried by the microorganisms adhering to solid digesta in the rumen of cows.</title>
        <authorList>
            <person name="Wang L."/>
            <person name="Hatem A."/>
            <person name="Catalyurek U.V."/>
            <person name="Morrison M."/>
            <person name="Yu Z."/>
        </authorList>
    </citation>
    <scope>NUCLEOTIDE SEQUENCE</scope>
</reference>
<feature type="transmembrane region" description="Helical" evidence="1">
    <location>
        <begin position="277"/>
        <end position="299"/>
    </location>
</feature>
<dbReference type="Pfam" id="PF13490">
    <property type="entry name" value="zf-HC2"/>
    <property type="match status" value="1"/>
</dbReference>
<evidence type="ECO:0000259" key="2">
    <source>
        <dbReference type="Pfam" id="PF13490"/>
    </source>
</evidence>
<accession>W0FNC2</accession>
<dbReference type="AlphaFoldDB" id="W0FNC2"/>
<name>W0FNC2_9BACT</name>
<dbReference type="InterPro" id="IPR027383">
    <property type="entry name" value="Znf_put"/>
</dbReference>
<feature type="transmembrane region" description="Helical" evidence="1">
    <location>
        <begin position="249"/>
        <end position="271"/>
    </location>
</feature>
<keyword evidence="1" id="KW-0812">Transmembrane</keyword>
<feature type="domain" description="Putative zinc-finger" evidence="2">
    <location>
        <begin position="5"/>
        <end position="39"/>
    </location>
</feature>
<protein>
    <submittedName>
        <fullName evidence="3">Anti-YlaC sigma factor</fullName>
    </submittedName>
</protein>
<dbReference type="EMBL" id="KC246879">
    <property type="protein sequence ID" value="AHF26426.1"/>
    <property type="molecule type" value="Genomic_DNA"/>
</dbReference>
<sequence length="305" mass="34821">MKIPCSVIRDLLPLYTEKMVEPETESLMKEHLDECEECRQKLSGMEAGTEAPVDTAEPLQTLKKEIRKRRWYAAAIAALCVFVAVFSWSCHQDEWKPVSWEEGLAVVKGVEKRPYSELYPYAKPESQEEVELLVIMMDDGWINGVRKSMYTEDDGTRTAVLEGWTSNESGNLTGEYSEITFDPVPDRLFYSSGSQTKLLWGEPTNGGMEILPRLFLAYYVIAAVVMAFIFGLLWFLFRSRSRSWVFRQLFCAPVSYIAGHLLIKGFSAVSFFPEDDLLHIVLTAAAVYALLTLVWQVWLQRKKAL</sequence>
<keyword evidence="1" id="KW-1133">Transmembrane helix</keyword>
<evidence type="ECO:0000256" key="1">
    <source>
        <dbReference type="SAM" id="Phobius"/>
    </source>
</evidence>